<dbReference type="PATRIC" id="fig|458.5.peg.743"/>
<dbReference type="EMBL" id="LNYT01000007">
    <property type="protein sequence ID" value="KTD48365.1"/>
    <property type="molecule type" value="Genomic_DNA"/>
</dbReference>
<organism evidence="1 2">
    <name type="scientific">Legionella rubrilucens</name>
    <dbReference type="NCBI Taxonomy" id="458"/>
    <lineage>
        <taxon>Bacteria</taxon>
        <taxon>Pseudomonadati</taxon>
        <taxon>Pseudomonadota</taxon>
        <taxon>Gammaproteobacteria</taxon>
        <taxon>Legionellales</taxon>
        <taxon>Legionellaceae</taxon>
        <taxon>Legionella</taxon>
    </lineage>
</organism>
<dbReference type="AlphaFoldDB" id="A0A0W0XU22"/>
<keyword evidence="2" id="KW-1185">Reference proteome</keyword>
<dbReference type="OrthoDB" id="5638227at2"/>
<sequence length="112" mass="12955">MSFSNEMLLSKPEIYILISIMTNQLESGYGVQKSTLSENLKSVNDNDFLNFIDFKLNLNIERLIEKRLIERSNNFHEPAYSLTSAGTKWLSENEHRLQELLSTKSDKNLIEA</sequence>
<name>A0A0W0XU22_9GAMM</name>
<evidence type="ECO:0000313" key="2">
    <source>
        <dbReference type="Proteomes" id="UP000054608"/>
    </source>
</evidence>
<proteinExistence type="predicted"/>
<accession>A0A0W0XU22</accession>
<gene>
    <name evidence="1" type="ORF">Lrub_0716</name>
</gene>
<comment type="caution">
    <text evidence="1">The sequence shown here is derived from an EMBL/GenBank/DDBJ whole genome shotgun (WGS) entry which is preliminary data.</text>
</comment>
<reference evidence="1 2" key="1">
    <citation type="submission" date="2015-11" db="EMBL/GenBank/DDBJ databases">
        <title>Genomic analysis of 38 Legionella species identifies large and diverse effector repertoires.</title>
        <authorList>
            <person name="Burstein D."/>
            <person name="Amaro F."/>
            <person name="Zusman T."/>
            <person name="Lifshitz Z."/>
            <person name="Cohen O."/>
            <person name="Gilbert J.A."/>
            <person name="Pupko T."/>
            <person name="Shuman H.A."/>
            <person name="Segal G."/>
        </authorList>
    </citation>
    <scope>NUCLEOTIDE SEQUENCE [LARGE SCALE GENOMIC DNA]</scope>
    <source>
        <strain evidence="1 2">WA-270A-C2</strain>
    </source>
</reference>
<evidence type="ECO:0000313" key="1">
    <source>
        <dbReference type="EMBL" id="KTD48365.1"/>
    </source>
</evidence>
<dbReference type="Proteomes" id="UP000054608">
    <property type="component" value="Unassembled WGS sequence"/>
</dbReference>
<protein>
    <submittedName>
        <fullName evidence="1">Uncharacterized protein</fullName>
    </submittedName>
</protein>
<dbReference type="RefSeq" id="WP_058530847.1">
    <property type="nucleotide sequence ID" value="NZ_CAAAIN010000001.1"/>
</dbReference>